<sequence length="169" mass="18232">MKFPISGAAMALALAAAWLPACAAAQQPPQIGAVSAMPDELATFQAATSKLYAMKEKAFAQGDVDPIINRFYAANAISVGPEGKPYEGRAAYAENYSKIVQTYNVKVEPIHAYVNGNAGWEWANFRVAPKDAASTEKPFSFVILFLWAKVNGEWVCAGDSYVVGEFKND</sequence>
<dbReference type="STRING" id="76947.GCA_002080435_01088"/>
<dbReference type="SUPFAM" id="SSF54427">
    <property type="entry name" value="NTF2-like"/>
    <property type="match status" value="1"/>
</dbReference>
<evidence type="ECO:0000256" key="1">
    <source>
        <dbReference type="SAM" id="SignalP"/>
    </source>
</evidence>
<dbReference type="InterPro" id="IPR027843">
    <property type="entry name" value="DUF4440"/>
</dbReference>
<comment type="caution">
    <text evidence="3">The sequence shown here is derived from an EMBL/GenBank/DDBJ whole genome shotgun (WGS) entry which is preliminary data.</text>
</comment>
<dbReference type="EMBL" id="JFZA02000012">
    <property type="protein sequence ID" value="KFG90693.1"/>
    <property type="molecule type" value="Genomic_DNA"/>
</dbReference>
<name>A0A086PBC5_SPHHM</name>
<feature type="domain" description="DUF4440" evidence="2">
    <location>
        <begin position="56"/>
        <end position="155"/>
    </location>
</feature>
<evidence type="ECO:0000313" key="3">
    <source>
        <dbReference type="EMBL" id="KFG90693.1"/>
    </source>
</evidence>
<keyword evidence="1" id="KW-0732">Signal</keyword>
<dbReference type="Gene3D" id="3.10.450.50">
    <property type="match status" value="1"/>
</dbReference>
<dbReference type="Pfam" id="PF14534">
    <property type="entry name" value="DUF4440"/>
    <property type="match status" value="1"/>
</dbReference>
<evidence type="ECO:0000259" key="2">
    <source>
        <dbReference type="Pfam" id="PF14534"/>
    </source>
</evidence>
<feature type="signal peptide" evidence="1">
    <location>
        <begin position="1"/>
        <end position="23"/>
    </location>
</feature>
<feature type="chain" id="PRO_5001813280" description="DUF4440 domain-containing protein" evidence="1">
    <location>
        <begin position="24"/>
        <end position="169"/>
    </location>
</feature>
<organism evidence="3 4">
    <name type="scientific">Sphingobium herbicidovorans (strain ATCC 700291 / DSM 11019 / CCUG 56400 / KCTC 2939 / LMG 18315 / NBRC 16415 / MH)</name>
    <name type="common">Sphingomonas herbicidovorans</name>
    <dbReference type="NCBI Taxonomy" id="1219045"/>
    <lineage>
        <taxon>Bacteria</taxon>
        <taxon>Pseudomonadati</taxon>
        <taxon>Pseudomonadota</taxon>
        <taxon>Alphaproteobacteria</taxon>
        <taxon>Sphingomonadales</taxon>
        <taxon>Sphingomonadaceae</taxon>
        <taxon>Sphingobium</taxon>
    </lineage>
</organism>
<dbReference type="Proteomes" id="UP000024284">
    <property type="component" value="Unassembled WGS sequence"/>
</dbReference>
<protein>
    <recommendedName>
        <fullName evidence="2">DUF4440 domain-containing protein</fullName>
    </recommendedName>
</protein>
<keyword evidence="4" id="KW-1185">Reference proteome</keyword>
<dbReference type="InterPro" id="IPR032710">
    <property type="entry name" value="NTF2-like_dom_sf"/>
</dbReference>
<evidence type="ECO:0000313" key="4">
    <source>
        <dbReference type="Proteomes" id="UP000024284"/>
    </source>
</evidence>
<dbReference type="RefSeq" id="WP_037465070.1">
    <property type="nucleotide sequence ID" value="NZ_BCZD01000002.1"/>
</dbReference>
<gene>
    <name evidence="3" type="ORF">BV98_001898</name>
</gene>
<dbReference type="OrthoDB" id="7583551at2"/>
<accession>A0A086PBC5</accession>
<proteinExistence type="predicted"/>
<dbReference type="AlphaFoldDB" id="A0A086PBC5"/>
<dbReference type="eggNOG" id="COG4319">
    <property type="taxonomic scope" value="Bacteria"/>
</dbReference>
<reference evidence="3" key="1">
    <citation type="submission" date="2014-08" db="EMBL/GenBank/DDBJ databases">
        <title>Draft genome sequences of Sphingobium herbicidovorans.</title>
        <authorList>
            <person name="Gan H.M."/>
            <person name="Gan H.Y."/>
            <person name="Savka M.A."/>
        </authorList>
    </citation>
    <scope>NUCLEOTIDE SEQUENCE [LARGE SCALE GENOMIC DNA]</scope>
    <source>
        <strain evidence="3">NBRC 16415</strain>
    </source>
</reference>
<dbReference type="PATRIC" id="fig|1219045.3.peg.1939"/>